<accession>A0A4S8MC96</accession>
<sequence>MAMSHELEATGLGFEFERIDGKGRRGVVEKMVDSRLSAGVQNESKVDSGDDDQDFLEIQGSINPKKKCEKWTYQAICIKAFSDSNLPSPVPQYLGQDFFHGFFEFLLGLLILLVEPSLSKLLLLLLKRTAFIRNLLPCSSFKLQETVLGEFFKSHIYKHSGYHDEFVGVRGRHQQFTWIDLDKRRKKDLQSHIGGVLLTIMSTVQVTQSVRPVAGQAVAEGFSVYLSLKKPLVCVRVPASSANLRTRSGTMNHETLGGLVHATLPIRGDGEGVGDYDEKDGEEKELNYTVPDYSNNLVVTFNF</sequence>
<dbReference type="Proteomes" id="UP000297245">
    <property type="component" value="Unassembled WGS sequence"/>
</dbReference>
<gene>
    <name evidence="1" type="ORF">K435DRAFT_794370</name>
</gene>
<evidence type="ECO:0000313" key="2">
    <source>
        <dbReference type="Proteomes" id="UP000297245"/>
    </source>
</evidence>
<name>A0A4S8MC96_DENBC</name>
<proteinExistence type="predicted"/>
<organism evidence="1 2">
    <name type="scientific">Dendrothele bispora (strain CBS 962.96)</name>
    <dbReference type="NCBI Taxonomy" id="1314807"/>
    <lineage>
        <taxon>Eukaryota</taxon>
        <taxon>Fungi</taxon>
        <taxon>Dikarya</taxon>
        <taxon>Basidiomycota</taxon>
        <taxon>Agaricomycotina</taxon>
        <taxon>Agaricomycetes</taxon>
        <taxon>Agaricomycetidae</taxon>
        <taxon>Agaricales</taxon>
        <taxon>Agaricales incertae sedis</taxon>
        <taxon>Dendrothele</taxon>
    </lineage>
</organism>
<dbReference type="AlphaFoldDB" id="A0A4S8MC96"/>
<evidence type="ECO:0000313" key="1">
    <source>
        <dbReference type="EMBL" id="THV00133.1"/>
    </source>
</evidence>
<protein>
    <submittedName>
        <fullName evidence="1">Uncharacterized protein</fullName>
    </submittedName>
</protein>
<keyword evidence="2" id="KW-1185">Reference proteome</keyword>
<dbReference type="EMBL" id="ML179108">
    <property type="protein sequence ID" value="THV00133.1"/>
    <property type="molecule type" value="Genomic_DNA"/>
</dbReference>
<reference evidence="1 2" key="1">
    <citation type="journal article" date="2019" name="Nat. Ecol. Evol.">
        <title>Megaphylogeny resolves global patterns of mushroom evolution.</title>
        <authorList>
            <person name="Varga T."/>
            <person name="Krizsan K."/>
            <person name="Foldi C."/>
            <person name="Dima B."/>
            <person name="Sanchez-Garcia M."/>
            <person name="Sanchez-Ramirez S."/>
            <person name="Szollosi G.J."/>
            <person name="Szarkandi J.G."/>
            <person name="Papp V."/>
            <person name="Albert L."/>
            <person name="Andreopoulos W."/>
            <person name="Angelini C."/>
            <person name="Antonin V."/>
            <person name="Barry K.W."/>
            <person name="Bougher N.L."/>
            <person name="Buchanan P."/>
            <person name="Buyck B."/>
            <person name="Bense V."/>
            <person name="Catcheside P."/>
            <person name="Chovatia M."/>
            <person name="Cooper J."/>
            <person name="Damon W."/>
            <person name="Desjardin D."/>
            <person name="Finy P."/>
            <person name="Geml J."/>
            <person name="Haridas S."/>
            <person name="Hughes K."/>
            <person name="Justo A."/>
            <person name="Karasinski D."/>
            <person name="Kautmanova I."/>
            <person name="Kiss B."/>
            <person name="Kocsube S."/>
            <person name="Kotiranta H."/>
            <person name="LaButti K.M."/>
            <person name="Lechner B.E."/>
            <person name="Liimatainen K."/>
            <person name="Lipzen A."/>
            <person name="Lukacs Z."/>
            <person name="Mihaltcheva S."/>
            <person name="Morgado L.N."/>
            <person name="Niskanen T."/>
            <person name="Noordeloos M.E."/>
            <person name="Ohm R.A."/>
            <person name="Ortiz-Santana B."/>
            <person name="Ovrebo C."/>
            <person name="Racz N."/>
            <person name="Riley R."/>
            <person name="Savchenko A."/>
            <person name="Shiryaev A."/>
            <person name="Soop K."/>
            <person name="Spirin V."/>
            <person name="Szebenyi C."/>
            <person name="Tomsovsky M."/>
            <person name="Tulloss R.E."/>
            <person name="Uehling J."/>
            <person name="Grigoriev I.V."/>
            <person name="Vagvolgyi C."/>
            <person name="Papp T."/>
            <person name="Martin F.M."/>
            <person name="Miettinen O."/>
            <person name="Hibbett D.S."/>
            <person name="Nagy L.G."/>
        </authorList>
    </citation>
    <scope>NUCLEOTIDE SEQUENCE [LARGE SCALE GENOMIC DNA]</scope>
    <source>
        <strain evidence="1 2">CBS 962.96</strain>
    </source>
</reference>